<evidence type="ECO:0000313" key="3">
    <source>
        <dbReference type="Proteomes" id="UP000242450"/>
    </source>
</evidence>
<protein>
    <submittedName>
        <fullName evidence="2">Uncharacterized protein</fullName>
    </submittedName>
</protein>
<feature type="compositionally biased region" description="Basic and acidic residues" evidence="1">
    <location>
        <begin position="135"/>
        <end position="146"/>
    </location>
</feature>
<evidence type="ECO:0000313" key="2">
    <source>
        <dbReference type="EMBL" id="OWK06504.1"/>
    </source>
</evidence>
<feature type="region of interest" description="Disordered" evidence="1">
    <location>
        <begin position="52"/>
        <end position="79"/>
    </location>
</feature>
<feature type="region of interest" description="Disordered" evidence="1">
    <location>
        <begin position="118"/>
        <end position="146"/>
    </location>
</feature>
<feature type="compositionally biased region" description="Basic and acidic residues" evidence="1">
    <location>
        <begin position="118"/>
        <end position="128"/>
    </location>
</feature>
<organism evidence="2 3">
    <name type="scientific">Cervus elaphus hippelaphus</name>
    <name type="common">European red deer</name>
    <dbReference type="NCBI Taxonomy" id="46360"/>
    <lineage>
        <taxon>Eukaryota</taxon>
        <taxon>Metazoa</taxon>
        <taxon>Chordata</taxon>
        <taxon>Craniata</taxon>
        <taxon>Vertebrata</taxon>
        <taxon>Euteleostomi</taxon>
        <taxon>Mammalia</taxon>
        <taxon>Eutheria</taxon>
        <taxon>Laurasiatheria</taxon>
        <taxon>Artiodactyla</taxon>
        <taxon>Ruminantia</taxon>
        <taxon>Pecora</taxon>
        <taxon>Cervidae</taxon>
        <taxon>Cervinae</taxon>
        <taxon>Cervus</taxon>
    </lineage>
</organism>
<feature type="region of interest" description="Disordered" evidence="1">
    <location>
        <begin position="1"/>
        <end position="24"/>
    </location>
</feature>
<accession>A0A212CKY7</accession>
<comment type="caution">
    <text evidence="2">The sequence shown here is derived from an EMBL/GenBank/DDBJ whole genome shotgun (WGS) entry which is preliminary data.</text>
</comment>
<sequence length="244" mass="26395">AVDGKDVGYGKKQSNRIENVENEEVADGFDGRQVSLHAGVPGAGGAAFHVEGVSFERDDQQGGRQHKHDQRDEDPQVKGGNQVAHVGLREVHLPSGVGGGDGDGIVHVHVEDNFREGEAGAKGEEQGQPHKPRHQPHDLPLHHGEPRMTQNSRLYVFSSIIQICSKSLEKLSMSRMQSPTGSLLPLTHSAPWMTVMKPFPAIPMMHSIAETTKVKTILNLVVSLSVANVFTVTILFGSDVQISS</sequence>
<keyword evidence="3" id="KW-1185">Reference proteome</keyword>
<evidence type="ECO:0000256" key="1">
    <source>
        <dbReference type="SAM" id="MobiDB-lite"/>
    </source>
</evidence>
<gene>
    <name evidence="2" type="ORF">Celaphus_00012360</name>
</gene>
<dbReference type="EMBL" id="MKHE01000018">
    <property type="protein sequence ID" value="OWK06504.1"/>
    <property type="molecule type" value="Genomic_DNA"/>
</dbReference>
<feature type="non-terminal residue" evidence="2">
    <location>
        <position position="1"/>
    </location>
</feature>
<reference evidence="2 3" key="1">
    <citation type="journal article" date="2018" name="Mol. Genet. Genomics">
        <title>The red deer Cervus elaphus genome CerEla1.0: sequencing, annotating, genes, and chromosomes.</title>
        <authorList>
            <person name="Bana N.A."/>
            <person name="Nyiri A."/>
            <person name="Nagy J."/>
            <person name="Frank K."/>
            <person name="Nagy T."/>
            <person name="Steger V."/>
            <person name="Schiller M."/>
            <person name="Lakatos P."/>
            <person name="Sugar L."/>
            <person name="Horn P."/>
            <person name="Barta E."/>
            <person name="Orosz L."/>
        </authorList>
    </citation>
    <scope>NUCLEOTIDE SEQUENCE [LARGE SCALE GENOMIC DNA]</scope>
    <source>
        <strain evidence="2">Hungarian</strain>
    </source>
</reference>
<name>A0A212CKY7_CEREH</name>
<proteinExistence type="predicted"/>
<dbReference type="Proteomes" id="UP000242450">
    <property type="component" value="Chromosome 18"/>
</dbReference>
<dbReference type="AlphaFoldDB" id="A0A212CKY7"/>